<evidence type="ECO:0000259" key="1">
    <source>
        <dbReference type="PROSITE" id="PS50822"/>
    </source>
</evidence>
<dbReference type="SMART" id="SM00950">
    <property type="entry name" value="Piwi"/>
    <property type="match status" value="1"/>
</dbReference>
<dbReference type="InterPro" id="IPR036397">
    <property type="entry name" value="RNaseH_sf"/>
</dbReference>
<dbReference type="InterPro" id="IPR003165">
    <property type="entry name" value="Piwi"/>
</dbReference>
<proteinExistence type="predicted"/>
<comment type="caution">
    <text evidence="2">The sequence shown here is derived from an EMBL/GenBank/DDBJ whole genome shotgun (WGS) entry which is preliminary data.</text>
</comment>
<gene>
    <name evidence="2" type="ORF">NHX12_028627</name>
</gene>
<evidence type="ECO:0000313" key="2">
    <source>
        <dbReference type="EMBL" id="KAJ3603886.1"/>
    </source>
</evidence>
<dbReference type="OrthoDB" id="445936at2759"/>
<organism evidence="2 3">
    <name type="scientific">Muraenolepis orangiensis</name>
    <name type="common">Patagonian moray cod</name>
    <dbReference type="NCBI Taxonomy" id="630683"/>
    <lineage>
        <taxon>Eukaryota</taxon>
        <taxon>Metazoa</taxon>
        <taxon>Chordata</taxon>
        <taxon>Craniata</taxon>
        <taxon>Vertebrata</taxon>
        <taxon>Euteleostomi</taxon>
        <taxon>Actinopterygii</taxon>
        <taxon>Neopterygii</taxon>
        <taxon>Teleostei</taxon>
        <taxon>Neoteleostei</taxon>
        <taxon>Acanthomorphata</taxon>
        <taxon>Zeiogadaria</taxon>
        <taxon>Gadariae</taxon>
        <taxon>Gadiformes</taxon>
        <taxon>Muraenolepidoidei</taxon>
        <taxon>Muraenolepididae</taxon>
        <taxon>Muraenolepis</taxon>
    </lineage>
</organism>
<sequence length="184" mass="20306">MTVATKISLPMACKMGGELWSVEIPLKQLMIVGIDCYHDTVAGKSSNRALVASLNQGMSRWYSKCVLQDKGQEIMDGLKMALIGALNDYLKFNNSLPSRIVVYRDGVGDGMLQSVVNYEVPQIIDSIKSLEQDYMYHFYIVSQQVLMGGVSPTHYNVVNDTSGLKPDHMQRLLTSSVTCTTTGS</sequence>
<protein>
    <recommendedName>
        <fullName evidence="1">Piwi domain-containing protein</fullName>
    </recommendedName>
</protein>
<evidence type="ECO:0000313" key="3">
    <source>
        <dbReference type="Proteomes" id="UP001148018"/>
    </source>
</evidence>
<dbReference type="SUPFAM" id="SSF53098">
    <property type="entry name" value="Ribonuclease H-like"/>
    <property type="match status" value="1"/>
</dbReference>
<dbReference type="PROSITE" id="PS50822">
    <property type="entry name" value="PIWI"/>
    <property type="match status" value="1"/>
</dbReference>
<keyword evidence="3" id="KW-1185">Reference proteome</keyword>
<dbReference type="GO" id="GO:0003676">
    <property type="term" value="F:nucleic acid binding"/>
    <property type="evidence" value="ECO:0007669"/>
    <property type="project" value="InterPro"/>
</dbReference>
<dbReference type="InterPro" id="IPR012337">
    <property type="entry name" value="RNaseH-like_sf"/>
</dbReference>
<name>A0A9Q0EDN0_9TELE</name>
<dbReference type="Gene3D" id="3.30.420.10">
    <property type="entry name" value="Ribonuclease H-like superfamily/Ribonuclease H"/>
    <property type="match status" value="2"/>
</dbReference>
<accession>A0A9Q0EDN0</accession>
<dbReference type="PANTHER" id="PTHR22891">
    <property type="entry name" value="EUKARYOTIC TRANSLATION INITIATION FACTOR 2C"/>
    <property type="match status" value="1"/>
</dbReference>
<dbReference type="AlphaFoldDB" id="A0A9Q0EDN0"/>
<dbReference type="EMBL" id="JANIIK010000044">
    <property type="protein sequence ID" value="KAJ3603886.1"/>
    <property type="molecule type" value="Genomic_DNA"/>
</dbReference>
<feature type="domain" description="Piwi" evidence="1">
    <location>
        <begin position="1"/>
        <end position="144"/>
    </location>
</feature>
<reference evidence="2" key="1">
    <citation type="submission" date="2022-07" db="EMBL/GenBank/DDBJ databases">
        <title>Chromosome-level genome of Muraenolepis orangiensis.</title>
        <authorList>
            <person name="Kim J."/>
        </authorList>
    </citation>
    <scope>NUCLEOTIDE SEQUENCE</scope>
    <source>
        <strain evidence="2">KU_S4_2022</strain>
        <tissue evidence="2">Muscle</tissue>
    </source>
</reference>
<dbReference type="Proteomes" id="UP001148018">
    <property type="component" value="Unassembled WGS sequence"/>
</dbReference>
<dbReference type="Pfam" id="PF02171">
    <property type="entry name" value="Piwi"/>
    <property type="match status" value="1"/>
</dbReference>